<evidence type="ECO:0000256" key="1">
    <source>
        <dbReference type="SAM" id="MobiDB-lite"/>
    </source>
</evidence>
<sequence>MAAPNKKPVGRPRKPQVKKDEVEKAREDAEKEMKEKKETEYVEGPRDSAPKRMPFFNATSLKFVDISHEEFRQYLFLNGAKIEIQFPLKLGIDKNNIHRVFDYTGLSYYIPPNWIAVVTKPKPGGPDIIM</sequence>
<name>A0A0F9NXR2_9ZZZZ</name>
<dbReference type="AlphaFoldDB" id="A0A0F9NXR2"/>
<reference evidence="2" key="1">
    <citation type="journal article" date="2015" name="Nature">
        <title>Complex archaea that bridge the gap between prokaryotes and eukaryotes.</title>
        <authorList>
            <person name="Spang A."/>
            <person name="Saw J.H."/>
            <person name="Jorgensen S.L."/>
            <person name="Zaremba-Niedzwiedzka K."/>
            <person name="Martijn J."/>
            <person name="Lind A.E."/>
            <person name="van Eijk R."/>
            <person name="Schleper C."/>
            <person name="Guy L."/>
            <person name="Ettema T.J."/>
        </authorList>
    </citation>
    <scope>NUCLEOTIDE SEQUENCE</scope>
</reference>
<proteinExistence type="predicted"/>
<feature type="region of interest" description="Disordered" evidence="1">
    <location>
        <begin position="1"/>
        <end position="51"/>
    </location>
</feature>
<protein>
    <submittedName>
        <fullName evidence="2">Uncharacterized protein</fullName>
    </submittedName>
</protein>
<gene>
    <name evidence="2" type="ORF">LCGC14_0912570</name>
</gene>
<dbReference type="EMBL" id="LAZR01003038">
    <property type="protein sequence ID" value="KKN22674.1"/>
    <property type="molecule type" value="Genomic_DNA"/>
</dbReference>
<organism evidence="2">
    <name type="scientific">marine sediment metagenome</name>
    <dbReference type="NCBI Taxonomy" id="412755"/>
    <lineage>
        <taxon>unclassified sequences</taxon>
        <taxon>metagenomes</taxon>
        <taxon>ecological metagenomes</taxon>
    </lineage>
</organism>
<evidence type="ECO:0000313" key="2">
    <source>
        <dbReference type="EMBL" id="KKN22674.1"/>
    </source>
</evidence>
<accession>A0A0F9NXR2</accession>
<comment type="caution">
    <text evidence="2">The sequence shown here is derived from an EMBL/GenBank/DDBJ whole genome shotgun (WGS) entry which is preliminary data.</text>
</comment>
<feature type="compositionally biased region" description="Basic and acidic residues" evidence="1">
    <location>
        <begin position="17"/>
        <end position="50"/>
    </location>
</feature>